<dbReference type="EMBL" id="JAXCLW010000001">
    <property type="protein sequence ID" value="MDY0881798.1"/>
    <property type="molecule type" value="Genomic_DNA"/>
</dbReference>
<evidence type="ECO:0000256" key="1">
    <source>
        <dbReference type="SAM" id="Phobius"/>
    </source>
</evidence>
<comment type="caution">
    <text evidence="2">The sequence shown here is derived from an EMBL/GenBank/DDBJ whole genome shotgun (WGS) entry which is preliminary data.</text>
</comment>
<reference evidence="2 3" key="1">
    <citation type="journal article" date="2016" name="Antonie Van Leeuwenhoek">
        <title>Dongia soli sp. nov., isolated from soil from Dokdo, Korea.</title>
        <authorList>
            <person name="Kim D.U."/>
            <person name="Lee H."/>
            <person name="Kim H."/>
            <person name="Kim S.G."/>
            <person name="Ka J.O."/>
        </authorList>
    </citation>
    <scope>NUCLEOTIDE SEQUENCE [LARGE SCALE GENOMIC DNA]</scope>
    <source>
        <strain evidence="2 3">D78</strain>
    </source>
</reference>
<name>A0ABU5E6J1_9PROT</name>
<evidence type="ECO:0000313" key="3">
    <source>
        <dbReference type="Proteomes" id="UP001279642"/>
    </source>
</evidence>
<organism evidence="2 3">
    <name type="scientific">Dongia soli</name>
    <dbReference type="NCBI Taxonomy" id="600628"/>
    <lineage>
        <taxon>Bacteria</taxon>
        <taxon>Pseudomonadati</taxon>
        <taxon>Pseudomonadota</taxon>
        <taxon>Alphaproteobacteria</taxon>
        <taxon>Rhodospirillales</taxon>
        <taxon>Dongiaceae</taxon>
        <taxon>Dongia</taxon>
    </lineage>
</organism>
<dbReference type="Proteomes" id="UP001279642">
    <property type="component" value="Unassembled WGS sequence"/>
</dbReference>
<proteinExistence type="predicted"/>
<accession>A0ABU5E6J1</accession>
<evidence type="ECO:0000313" key="2">
    <source>
        <dbReference type="EMBL" id="MDY0881798.1"/>
    </source>
</evidence>
<keyword evidence="3" id="KW-1185">Reference proteome</keyword>
<gene>
    <name evidence="2" type="ORF">SMD27_03005</name>
</gene>
<feature type="transmembrane region" description="Helical" evidence="1">
    <location>
        <begin position="64"/>
        <end position="88"/>
    </location>
</feature>
<protein>
    <submittedName>
        <fullName evidence="2">Uncharacterized protein</fullName>
    </submittedName>
</protein>
<keyword evidence="1" id="KW-1133">Transmembrane helix</keyword>
<dbReference type="RefSeq" id="WP_320506846.1">
    <property type="nucleotide sequence ID" value="NZ_JAXCLW010000001.1"/>
</dbReference>
<keyword evidence="1" id="KW-0812">Transmembrane</keyword>
<sequence length="93" mass="9856">MLFLRLLALAFAVAAVVFGAIQLADRLIGTSEPQTLIGLWQRTSPGSLTATQAAFASGDIWGRLIAPILGAPAWIFCMALALLCWLVAGLTDR</sequence>
<keyword evidence="1" id="KW-0472">Membrane</keyword>